<dbReference type="GO" id="GO:0015074">
    <property type="term" value="P:DNA integration"/>
    <property type="evidence" value="ECO:0007669"/>
    <property type="project" value="InterPro"/>
</dbReference>
<name>A0A6J1Q4J9_9HYME</name>
<protein>
    <submittedName>
        <fullName evidence="6">Uncharacterized protein LOC112457651</fullName>
    </submittedName>
</protein>
<proteinExistence type="predicted"/>
<dbReference type="RefSeq" id="XP_024876593.1">
    <property type="nucleotide sequence ID" value="XM_025020825.1"/>
</dbReference>
<dbReference type="Proteomes" id="UP000504618">
    <property type="component" value="Unplaced"/>
</dbReference>
<dbReference type="Gene3D" id="1.10.443.10">
    <property type="entry name" value="Intergrase catalytic core"/>
    <property type="match status" value="1"/>
</dbReference>
<dbReference type="SUPFAM" id="SSF56349">
    <property type="entry name" value="DNA breaking-rejoining enzymes"/>
    <property type="match status" value="1"/>
</dbReference>
<keyword evidence="2" id="KW-0233">DNA recombination</keyword>
<dbReference type="InterPro" id="IPR011010">
    <property type="entry name" value="DNA_brk_join_enz"/>
</dbReference>
<keyword evidence="5" id="KW-1185">Reference proteome</keyword>
<dbReference type="PROSITE" id="PS51329">
    <property type="entry name" value="C_CAP_COFACTOR_C"/>
    <property type="match status" value="1"/>
</dbReference>
<dbReference type="InterPro" id="IPR002104">
    <property type="entry name" value="Integrase_catalytic"/>
</dbReference>
<dbReference type="PANTHER" id="PTHR30349:SF41">
    <property type="entry name" value="INTEGRASE_RECOMBINASE PROTEIN MJ0367-RELATED"/>
    <property type="match status" value="1"/>
</dbReference>
<organism evidence="5 6">
    <name type="scientific">Temnothorax curvispinosus</name>
    <dbReference type="NCBI Taxonomy" id="300111"/>
    <lineage>
        <taxon>Eukaryota</taxon>
        <taxon>Metazoa</taxon>
        <taxon>Ecdysozoa</taxon>
        <taxon>Arthropoda</taxon>
        <taxon>Hexapoda</taxon>
        <taxon>Insecta</taxon>
        <taxon>Pterygota</taxon>
        <taxon>Neoptera</taxon>
        <taxon>Endopterygota</taxon>
        <taxon>Hymenoptera</taxon>
        <taxon>Apocrita</taxon>
        <taxon>Aculeata</taxon>
        <taxon>Formicoidea</taxon>
        <taxon>Formicidae</taxon>
        <taxon>Myrmicinae</taxon>
        <taxon>Temnothorax</taxon>
    </lineage>
</organism>
<gene>
    <name evidence="6" type="primary">LOC112457651</name>
</gene>
<reference evidence="6" key="1">
    <citation type="submission" date="2025-08" db="UniProtKB">
        <authorList>
            <consortium name="RefSeq"/>
        </authorList>
    </citation>
    <scope>IDENTIFICATION</scope>
    <source>
        <tissue evidence="6">Whole body</tissue>
    </source>
</reference>
<feature type="domain" description="Tyr recombinase" evidence="4">
    <location>
        <begin position="45"/>
        <end position="232"/>
    </location>
</feature>
<evidence type="ECO:0000313" key="5">
    <source>
        <dbReference type="Proteomes" id="UP000504618"/>
    </source>
</evidence>
<evidence type="ECO:0000256" key="1">
    <source>
        <dbReference type="ARBA" id="ARBA00023125"/>
    </source>
</evidence>
<evidence type="ECO:0000256" key="2">
    <source>
        <dbReference type="ARBA" id="ARBA00023172"/>
    </source>
</evidence>
<accession>A0A6J1Q4J9</accession>
<dbReference type="PANTHER" id="PTHR30349">
    <property type="entry name" value="PHAGE INTEGRASE-RELATED"/>
    <property type="match status" value="1"/>
</dbReference>
<evidence type="ECO:0000313" key="6">
    <source>
        <dbReference type="RefSeq" id="XP_024876593.1"/>
    </source>
</evidence>
<dbReference type="GeneID" id="112457651"/>
<dbReference type="OrthoDB" id="7697116at2759"/>
<evidence type="ECO:0000259" key="3">
    <source>
        <dbReference type="PROSITE" id="PS51329"/>
    </source>
</evidence>
<dbReference type="GO" id="GO:0003677">
    <property type="term" value="F:DNA binding"/>
    <property type="evidence" value="ECO:0007669"/>
    <property type="project" value="UniProtKB-KW"/>
</dbReference>
<evidence type="ECO:0000259" key="4">
    <source>
        <dbReference type="PROSITE" id="PS51898"/>
    </source>
</evidence>
<dbReference type="InterPro" id="IPR050090">
    <property type="entry name" value="Tyrosine_recombinase_XerCD"/>
</dbReference>
<dbReference type="Pfam" id="PF00589">
    <property type="entry name" value="Phage_integrase"/>
    <property type="match status" value="1"/>
</dbReference>
<keyword evidence="1" id="KW-0238">DNA-binding</keyword>
<feature type="domain" description="C-CAP/cofactor C-like" evidence="3">
    <location>
        <begin position="250"/>
        <end position="297"/>
    </location>
</feature>
<sequence>MAPTTLWSRYSMLRAVIEMKQNVDISKYKELRALLKKKTKGHRPKKAKVFTSTNISKFLNDAPDDQYLAMKVVTIMSVCGGCRCNELTNMKRSDVEIQDEVILIKVPKTKTGIQQSFVINKAHAATVKTYMALRLESATTDRFFLRFDKGKCSVQPIGINKCSGMPKQIATYLQLENAELYSGHSFRRTSATLLVEGGGDLGEQKRHGGWKSTTIAEGYVENSFRGKIATCNKITSDLKPNKPARSILGPVNVPALSAKPYIVENLSENIIEIPNTSAKITVQISNCSNCKIEIGKQ</sequence>
<dbReference type="InterPro" id="IPR013762">
    <property type="entry name" value="Integrase-like_cat_sf"/>
</dbReference>
<dbReference type="AlphaFoldDB" id="A0A6J1Q4J9"/>
<dbReference type="PROSITE" id="PS51898">
    <property type="entry name" value="TYR_RECOMBINASE"/>
    <property type="match status" value="1"/>
</dbReference>
<dbReference type="GO" id="GO:0006310">
    <property type="term" value="P:DNA recombination"/>
    <property type="evidence" value="ECO:0007669"/>
    <property type="project" value="UniProtKB-KW"/>
</dbReference>
<dbReference type="InterPro" id="IPR017901">
    <property type="entry name" value="C-CAP_CF_C-like"/>
</dbReference>